<gene>
    <name evidence="1" type="ORF">ACOLOM_LOCUS8086</name>
</gene>
<dbReference type="EMBL" id="CAJVPT010020066">
    <property type="protein sequence ID" value="CAG8645659.1"/>
    <property type="molecule type" value="Genomic_DNA"/>
</dbReference>
<feature type="non-terminal residue" evidence="1">
    <location>
        <position position="972"/>
    </location>
</feature>
<protein>
    <submittedName>
        <fullName evidence="1">14248_t:CDS:1</fullName>
    </submittedName>
</protein>
<accession>A0ACA9NE50</accession>
<evidence type="ECO:0000313" key="1">
    <source>
        <dbReference type="EMBL" id="CAG8645659.1"/>
    </source>
</evidence>
<reference evidence="1" key="1">
    <citation type="submission" date="2021-06" db="EMBL/GenBank/DDBJ databases">
        <authorList>
            <person name="Kallberg Y."/>
            <person name="Tangrot J."/>
            <person name="Rosling A."/>
        </authorList>
    </citation>
    <scope>NUCLEOTIDE SEQUENCE</scope>
    <source>
        <strain evidence="1">CL356</strain>
    </source>
</reference>
<evidence type="ECO:0000313" key="2">
    <source>
        <dbReference type="Proteomes" id="UP000789525"/>
    </source>
</evidence>
<organism evidence="1 2">
    <name type="scientific">Acaulospora colombiana</name>
    <dbReference type="NCBI Taxonomy" id="27376"/>
    <lineage>
        <taxon>Eukaryota</taxon>
        <taxon>Fungi</taxon>
        <taxon>Fungi incertae sedis</taxon>
        <taxon>Mucoromycota</taxon>
        <taxon>Glomeromycotina</taxon>
        <taxon>Glomeromycetes</taxon>
        <taxon>Diversisporales</taxon>
        <taxon>Acaulosporaceae</taxon>
        <taxon>Acaulospora</taxon>
    </lineage>
</organism>
<dbReference type="Proteomes" id="UP000789525">
    <property type="component" value="Unassembled WGS sequence"/>
</dbReference>
<comment type="caution">
    <text evidence="1">The sequence shown here is derived from an EMBL/GenBank/DDBJ whole genome shotgun (WGS) entry which is preliminary data.</text>
</comment>
<proteinExistence type="predicted"/>
<keyword evidence="2" id="KW-1185">Reference proteome</keyword>
<sequence>MLLGLRILCQLRTLEKNHMVAGTFDIVAKDACRLLRALFVRAVDAGPCSLIERSQFAHNPKCYARGAIPALKEHGFDGSWLEWFLKETETFHGEIMRSISSRSTDPLPKPRHVDTQGSPDETPFTSDLPSPLLPPLKYPKILYPNTVNVNQSILSFYVHNFVPRITQAATLAIAAANRAQGIKGEGEYDDDGNYGSAATIDVEILQAISKRTPLGKFVSESKFQSAPADFIPHIIDRNRTALEALITKPEVEKALLVRLRKKATLYARELDMQGEPVELQAEENKATVPNVSPNGKKGRFRVDVDAVEQLYEHYIIPLTKEVESCDWASGPRPETGLREPKSRLSSSKTTTIFIASYSDLSQESVPILAERRQKSCNSQPPDPVHPPRTQLSAVFAEFEPSRSPSNQSASSLLEARFVSSSPSQSALSTSPSPSFDNARLSSSYQPSPTMESIRTPTESPSDINPVRHISLGGDADSISPPTDRKERLLSTPVNISDSSKPKETLPIPSGQSAVGVAPQIVAPQTVNLPSTPNSTSQSVVVEASTTREQTSRGSGWFGTSGRSKAQTVQPSNPAVGGQPTRNQSSIKPMPELTSLAPKNVEPVVEATVVPPVNTDTAKISSTKPASTSSGWFSRTPQAKPETPSKVPEPKPVTIPEVQASKPTNPNPPISQPIPLPASSNPVQEATSSAAASPSQSSWFGGFRGRGAPQPGANPVSNELGITEPTGMIASGNSSVQPSPSSLSVDLPPDLPLTDSIIDESMMATVTPMTFAQAQAQNHSLKPAVPERVPSTTYNARTSRESIGYVAWVLIREVHLNIPLLGQAESKSSAHSPRSRRGLTPTPSGVNQRISNEVISIEVVPDPETIQSAQGSSAASIASSSLAYPPSASWWPFLGWSGAPRTASSEGSSNPPRLNTSDLGDIPPPAPSSVAGDSHIASSSGSIQEEPQQVTIVPPVPNSASWFGFWPWSAEGP</sequence>
<name>A0ACA9NE50_9GLOM</name>